<evidence type="ECO:0000256" key="2">
    <source>
        <dbReference type="ARBA" id="ARBA00022490"/>
    </source>
</evidence>
<dbReference type="PANTHER" id="PTHR16056">
    <property type="entry name" value="REGULATOR OF MICROTUBULE DYNAMICS PROTEIN"/>
    <property type="match status" value="1"/>
</dbReference>
<feature type="region of interest" description="Disordered" evidence="6">
    <location>
        <begin position="182"/>
        <end position="211"/>
    </location>
</feature>
<dbReference type="PANTHER" id="PTHR16056:SF16">
    <property type="entry name" value="REGULATOR OF MICROTUBULE DYNAMICS PROTEIN 1"/>
    <property type="match status" value="1"/>
</dbReference>
<keyword evidence="4" id="KW-0802">TPR repeat</keyword>
<dbReference type="Pfam" id="PF21033">
    <property type="entry name" value="RMD1-3"/>
    <property type="match status" value="1"/>
</dbReference>
<feature type="transmembrane region" description="Helical" evidence="7">
    <location>
        <begin position="67"/>
        <end position="87"/>
    </location>
</feature>
<dbReference type="GO" id="GO:0005739">
    <property type="term" value="C:mitochondrion"/>
    <property type="evidence" value="ECO:0007669"/>
    <property type="project" value="TreeGrafter"/>
</dbReference>
<evidence type="ECO:0000256" key="6">
    <source>
        <dbReference type="SAM" id="MobiDB-lite"/>
    </source>
</evidence>
<reference evidence="8" key="1">
    <citation type="submission" date="2014-05" db="EMBL/GenBank/DDBJ databases">
        <authorList>
            <person name="Chronopoulou M."/>
        </authorList>
    </citation>
    <scope>NUCLEOTIDE SEQUENCE</scope>
    <source>
        <tissue evidence="8">Whole organism</tissue>
    </source>
</reference>
<dbReference type="AlphaFoldDB" id="A0A0K2TDR0"/>
<evidence type="ECO:0000256" key="5">
    <source>
        <dbReference type="ARBA" id="ARBA00023212"/>
    </source>
</evidence>
<dbReference type="GO" id="GO:0005876">
    <property type="term" value="C:spindle microtubule"/>
    <property type="evidence" value="ECO:0007669"/>
    <property type="project" value="TreeGrafter"/>
</dbReference>
<keyword evidence="7" id="KW-0472">Membrane</keyword>
<evidence type="ECO:0000256" key="1">
    <source>
        <dbReference type="ARBA" id="ARBA00004245"/>
    </source>
</evidence>
<keyword evidence="7" id="KW-1133">Transmembrane helix</keyword>
<dbReference type="GO" id="GO:0097431">
    <property type="term" value="C:mitotic spindle pole"/>
    <property type="evidence" value="ECO:0007669"/>
    <property type="project" value="TreeGrafter"/>
</dbReference>
<evidence type="ECO:0000256" key="3">
    <source>
        <dbReference type="ARBA" id="ARBA00022737"/>
    </source>
</evidence>
<protein>
    <recommendedName>
        <fullName evidence="9">Regulator of microtubule dynamics protein 2</fullName>
    </recommendedName>
</protein>
<name>A0A0K2TDR0_LEPSM</name>
<organism evidence="8">
    <name type="scientific">Lepeophtheirus salmonis</name>
    <name type="common">Salmon louse</name>
    <name type="synonym">Caligus salmonis</name>
    <dbReference type="NCBI Taxonomy" id="72036"/>
    <lineage>
        <taxon>Eukaryota</taxon>
        <taxon>Metazoa</taxon>
        <taxon>Ecdysozoa</taxon>
        <taxon>Arthropoda</taxon>
        <taxon>Crustacea</taxon>
        <taxon>Multicrustacea</taxon>
        <taxon>Hexanauplia</taxon>
        <taxon>Copepoda</taxon>
        <taxon>Siphonostomatoida</taxon>
        <taxon>Caligidae</taxon>
        <taxon>Lepeophtheirus</taxon>
    </lineage>
</organism>
<evidence type="ECO:0008006" key="9">
    <source>
        <dbReference type="Google" id="ProtNLM"/>
    </source>
</evidence>
<dbReference type="InterPro" id="IPR049039">
    <property type="entry name" value="RMD1-3_a_helical_rpt"/>
</dbReference>
<accession>A0A0K2TDR0</accession>
<proteinExistence type="predicted"/>
<keyword evidence="2" id="KW-0963">Cytoplasm</keyword>
<evidence type="ECO:0000256" key="7">
    <source>
        <dbReference type="SAM" id="Phobius"/>
    </source>
</evidence>
<keyword evidence="3" id="KW-0677">Repeat</keyword>
<keyword evidence="5" id="KW-0206">Cytoskeleton</keyword>
<dbReference type="GO" id="GO:0008017">
    <property type="term" value="F:microtubule binding"/>
    <property type="evidence" value="ECO:0007669"/>
    <property type="project" value="TreeGrafter"/>
</dbReference>
<evidence type="ECO:0000313" key="8">
    <source>
        <dbReference type="EMBL" id="CDW24158.1"/>
    </source>
</evidence>
<evidence type="ECO:0000256" key="4">
    <source>
        <dbReference type="ARBA" id="ARBA00022803"/>
    </source>
</evidence>
<keyword evidence="7" id="KW-0812">Transmembrane</keyword>
<feature type="compositionally biased region" description="Acidic residues" evidence="6">
    <location>
        <begin position="190"/>
        <end position="202"/>
    </location>
</feature>
<dbReference type="OrthoDB" id="512473at2759"/>
<sequence>MLSKFVPTLISKINIKSCDIVIIIVYSCHNKLEGLKLKLIYLSEGPFNWLYISVIKDMMGGSEKSKLVLIGALGAGCVIGASGIILIQRLSHRMESSVPMASTNAIRRELMSIHSEIQELHLSIDELKQRHPPKSKALKSSLRSVTFADVEESFQERRRHSEVKSNEQTTINSNESVASSSFFSANSSSSDDEEQEFFDIESDTSTGSSQISASDKKIIELFNRIDELLEGQPGEQKLAYVLLKENEPEYKENSEFLWRLCKSMYMMAIIVGTEGDMDRKKELIFQSVGVGKRSLDMNDNSAEAHKWYAIAIGTKGEYLGLKEKILDGYTFKNHIDCAGKLAPLDHSIQHLLGRFCYEVAELSWFERKMASTLFADPPSSSMEEAYSHFCKAEELKVDGWKENRLFLAKCSIRMQNYSLAREWLESAIKLPVMSADDQQVDEEARKLMDDYAGYCDAA</sequence>
<comment type="subcellular location">
    <subcellularLocation>
        <location evidence="1">Cytoplasm</location>
        <location evidence="1">Cytoskeleton</location>
    </subcellularLocation>
</comment>
<dbReference type="EMBL" id="HACA01006797">
    <property type="protein sequence ID" value="CDW24158.1"/>
    <property type="molecule type" value="Transcribed_RNA"/>
</dbReference>